<feature type="region of interest" description="Disordered" evidence="1">
    <location>
        <begin position="807"/>
        <end position="926"/>
    </location>
</feature>
<protein>
    <submittedName>
        <fullName evidence="2">Uncharacterized protein</fullName>
    </submittedName>
</protein>
<gene>
    <name evidence="2" type="ORF">ACHAWU_006062</name>
</gene>
<name>A0ABD3M459_9STRA</name>
<dbReference type="Proteomes" id="UP001530293">
    <property type="component" value="Unassembled WGS sequence"/>
</dbReference>
<feature type="compositionally biased region" description="Low complexity" evidence="1">
    <location>
        <begin position="826"/>
        <end position="839"/>
    </location>
</feature>
<feature type="compositionally biased region" description="Low complexity" evidence="1">
    <location>
        <begin position="1011"/>
        <end position="1028"/>
    </location>
</feature>
<feature type="compositionally biased region" description="Low complexity" evidence="1">
    <location>
        <begin position="617"/>
        <end position="633"/>
    </location>
</feature>
<reference evidence="2 3" key="1">
    <citation type="submission" date="2024-10" db="EMBL/GenBank/DDBJ databases">
        <title>Updated reference genomes for cyclostephanoid diatoms.</title>
        <authorList>
            <person name="Roberts W.R."/>
            <person name="Alverson A.J."/>
        </authorList>
    </citation>
    <scope>NUCLEOTIDE SEQUENCE [LARGE SCALE GENOMIC DNA]</scope>
    <source>
        <strain evidence="2 3">AJA232-27</strain>
    </source>
</reference>
<feature type="compositionally biased region" description="Basic and acidic residues" evidence="1">
    <location>
        <begin position="704"/>
        <end position="715"/>
    </location>
</feature>
<feature type="compositionally biased region" description="Low complexity" evidence="1">
    <location>
        <begin position="970"/>
        <end position="979"/>
    </location>
</feature>
<feature type="region of interest" description="Disordered" evidence="1">
    <location>
        <begin position="968"/>
        <end position="1045"/>
    </location>
</feature>
<feature type="compositionally biased region" description="Polar residues" evidence="1">
    <location>
        <begin position="634"/>
        <end position="649"/>
    </location>
</feature>
<keyword evidence="3" id="KW-1185">Reference proteome</keyword>
<dbReference type="CDD" id="cd12087">
    <property type="entry name" value="TM_EGFR-like"/>
    <property type="match status" value="1"/>
</dbReference>
<feature type="compositionally biased region" description="Low complexity" evidence="1">
    <location>
        <begin position="594"/>
        <end position="610"/>
    </location>
</feature>
<feature type="compositionally biased region" description="Acidic residues" evidence="1">
    <location>
        <begin position="994"/>
        <end position="1008"/>
    </location>
</feature>
<evidence type="ECO:0000256" key="1">
    <source>
        <dbReference type="SAM" id="MobiDB-lite"/>
    </source>
</evidence>
<feature type="compositionally biased region" description="Polar residues" evidence="1">
    <location>
        <begin position="693"/>
        <end position="703"/>
    </location>
</feature>
<sequence length="1045" mass="111848">MASGVASKRTSFHNHYNYSIAGMRRLPAVAPSSSSSSCRSSIPTLVLLLLTTLLHPTNAGIFYGGATSSEGCYGALQSSTKPNENTVDKDGYVTFINTLSENAFTSLQYNDETGEWGQFPVTKFEELPTALKEEFYTHACGGPYVICANAYLYTNGMNGNGSTVLDPQQVVYLFEVCKGVEEAIEEAKAAGSTNVSIPPPTPTVVDTLAPTPTIIIDEDDDGSLFTGEIPMNLTYQAAVSSVINVKDLNMANSTIRGHLLDAMTTWSRTTARQAGFGVAATQSVRRNLKGSQRRILLVYPEPLVEANGTKLMHVMEAECRKDMNVTIEATDHCIEVTTELTLQFMDEPSGSQIDTWHQFEEEFESDIQDGTFLGFISPPSTKQEFRAIYLPALLSELFEHGGGGGGNVASLPSSTPESETSDTIDKLIQDHDNSTESSSSESGNPNTAGIVSAVCISLILVGITLFVFRRRRVLNSTFMGIRGFEKKEFSPTDDLEEGNGRGDGGSKHSSRDEFSSGESDDSSSMQSYSSSESSSQSSESSQSDDSSRSNDDSSASSRSEEYDDRVNPYQKSDPNTANDVEGLARNVSRRQKRSSTGSMSSSSKSAGGSRAADDDSSAGSSGWDSSDGNSSVDTSLADSYTGDLSSSHSGRSDDNTAAYPDQLPPQVGNLLTQRDVTMVSVDEGLQEDIELTMISSETTSTDMTARDREQNPTERDIQEAIEKGDWTAVGATAAILASTSSTGVSNVEMDDTATMTTKDSSKNSSDRSAVSSQLDDDDSRAVELAELVNSGNWDGVVAVAARYADEADEAEDQLDEPNPHTYARKGSSPSSRGYGSGTSMNDSSESGMDVSVETEDASSAGGDNSQSTTSLNSHADDASFDGTAEGDADELSLPKTATPGSSSTASSSSASHVSQHDKQQANAYRVEVESLVRRVVPDEIDNIDDIMEQFAGREEELIETLRVMQEKSIAQRARAAVQRSAKKEAGRANRDAAHDDDDDDDEDMESVETDGSYSYTTGTRSSGGISIYSREESSTEYSSKVTDID</sequence>
<dbReference type="EMBL" id="JALLBG020000231">
    <property type="protein sequence ID" value="KAL3758402.1"/>
    <property type="molecule type" value="Genomic_DNA"/>
</dbReference>
<feature type="compositionally biased region" description="Low complexity" evidence="1">
    <location>
        <begin position="896"/>
        <end position="911"/>
    </location>
</feature>
<feature type="compositionally biased region" description="Basic and acidic residues" evidence="1">
    <location>
        <begin position="498"/>
        <end position="514"/>
    </location>
</feature>
<organism evidence="2 3">
    <name type="scientific">Discostella pseudostelligera</name>
    <dbReference type="NCBI Taxonomy" id="259834"/>
    <lineage>
        <taxon>Eukaryota</taxon>
        <taxon>Sar</taxon>
        <taxon>Stramenopiles</taxon>
        <taxon>Ochrophyta</taxon>
        <taxon>Bacillariophyta</taxon>
        <taxon>Coscinodiscophyceae</taxon>
        <taxon>Thalassiosirophycidae</taxon>
        <taxon>Stephanodiscales</taxon>
        <taxon>Stephanodiscaceae</taxon>
        <taxon>Discostella</taxon>
    </lineage>
</organism>
<dbReference type="AlphaFoldDB" id="A0ABD3M459"/>
<feature type="region of interest" description="Disordered" evidence="1">
    <location>
        <begin position="490"/>
        <end position="671"/>
    </location>
</feature>
<feature type="region of interest" description="Disordered" evidence="1">
    <location>
        <begin position="737"/>
        <end position="779"/>
    </location>
</feature>
<feature type="region of interest" description="Disordered" evidence="1">
    <location>
        <begin position="689"/>
        <end position="715"/>
    </location>
</feature>
<evidence type="ECO:0000313" key="3">
    <source>
        <dbReference type="Proteomes" id="UP001530293"/>
    </source>
</evidence>
<feature type="compositionally biased region" description="Basic and acidic residues" evidence="1">
    <location>
        <begin position="981"/>
        <end position="993"/>
    </location>
</feature>
<evidence type="ECO:0000313" key="2">
    <source>
        <dbReference type="EMBL" id="KAL3758402.1"/>
    </source>
</evidence>
<comment type="caution">
    <text evidence="2">The sequence shown here is derived from an EMBL/GenBank/DDBJ whole genome shotgun (WGS) entry which is preliminary data.</text>
</comment>
<feature type="compositionally biased region" description="Polar residues" evidence="1">
    <location>
        <begin position="569"/>
        <end position="578"/>
    </location>
</feature>
<feature type="compositionally biased region" description="Low complexity" evidence="1">
    <location>
        <begin position="522"/>
        <end position="544"/>
    </location>
</feature>
<feature type="compositionally biased region" description="Polar residues" evidence="1">
    <location>
        <begin position="861"/>
        <end position="873"/>
    </location>
</feature>
<proteinExistence type="predicted"/>
<accession>A0ABD3M459</accession>